<sequence>MSYIVGAYAASPTDTKSKEFAQLYQRLADNPLVGGLELPSHHLADPAATAAIAAAAGPAGWRHIVTCFPGTMFALADDPTAGLAADDDAARGRAVARIRALAEHIAGFVATGGGEIGTVLLHSAPRGGSAAALRRSLTELADIDWGTAQLAIEHSDAPAPGHTAEKGFLTLDDELAAVADLPNVGVLVNWGRSALETRSADGPVRHLDATAAAGKLTGLMFSGVADTDNSYGAAWTDGHLPPTPVAPASLMTVAEMARSLQAAGNPKVLGAKVSARKLDGSAGDPSLQDRLGVIEQTLQAVEQARQAAPAVS</sequence>
<dbReference type="EMBL" id="JABEND010000003">
    <property type="protein sequence ID" value="NNG35341.1"/>
    <property type="molecule type" value="Genomic_DNA"/>
</dbReference>
<dbReference type="Pfam" id="PF16154">
    <property type="entry name" value="DUF4862"/>
    <property type="match status" value="1"/>
</dbReference>
<dbReference type="SUPFAM" id="SSF51658">
    <property type="entry name" value="Xylose isomerase-like"/>
    <property type="match status" value="1"/>
</dbReference>
<dbReference type="InterPro" id="IPR032344">
    <property type="entry name" value="DUF4862"/>
</dbReference>
<dbReference type="Proteomes" id="UP000562984">
    <property type="component" value="Unassembled WGS sequence"/>
</dbReference>
<reference evidence="1 2" key="1">
    <citation type="submission" date="2020-05" db="EMBL/GenBank/DDBJ databases">
        <title>Nakamurella sp. DB0629 isolated from air conditioner.</title>
        <authorList>
            <person name="Kim D.H."/>
            <person name="Kim D.-U."/>
        </authorList>
    </citation>
    <scope>NUCLEOTIDE SEQUENCE [LARGE SCALE GENOMIC DNA]</scope>
    <source>
        <strain evidence="1 2">DB0629</strain>
    </source>
</reference>
<organism evidence="1 2">
    <name type="scientific">Nakamurella aerolata</name>
    <dbReference type="NCBI Taxonomy" id="1656892"/>
    <lineage>
        <taxon>Bacteria</taxon>
        <taxon>Bacillati</taxon>
        <taxon>Actinomycetota</taxon>
        <taxon>Actinomycetes</taxon>
        <taxon>Nakamurellales</taxon>
        <taxon>Nakamurellaceae</taxon>
        <taxon>Nakamurella</taxon>
    </lineage>
</organism>
<comment type="caution">
    <text evidence="1">The sequence shown here is derived from an EMBL/GenBank/DDBJ whole genome shotgun (WGS) entry which is preliminary data.</text>
</comment>
<accession>A0A849A8D4</accession>
<evidence type="ECO:0000313" key="2">
    <source>
        <dbReference type="Proteomes" id="UP000562984"/>
    </source>
</evidence>
<keyword evidence="2" id="KW-1185">Reference proteome</keyword>
<dbReference type="RefSeq" id="WP_171199048.1">
    <property type="nucleotide sequence ID" value="NZ_JABEND010000003.1"/>
</dbReference>
<protein>
    <submittedName>
        <fullName evidence="1">DUF4862 family protein</fullName>
    </submittedName>
</protein>
<gene>
    <name evidence="1" type="ORF">HKD39_06365</name>
</gene>
<proteinExistence type="predicted"/>
<dbReference type="AlphaFoldDB" id="A0A849A8D4"/>
<evidence type="ECO:0000313" key="1">
    <source>
        <dbReference type="EMBL" id="NNG35341.1"/>
    </source>
</evidence>
<dbReference type="InterPro" id="IPR036237">
    <property type="entry name" value="Xyl_isomerase-like_sf"/>
</dbReference>
<name>A0A849A8D4_9ACTN</name>